<protein>
    <submittedName>
        <fullName evidence="1">Uncharacterized protein</fullName>
    </submittedName>
</protein>
<dbReference type="RefSeq" id="WP_163496540.1">
    <property type="nucleotide sequence ID" value="NZ_CP048711.1"/>
</dbReference>
<keyword evidence="2" id="KW-1185">Reference proteome</keyword>
<name>A0A6C0U5L0_9GAMM</name>
<accession>A0A6C0U5L0</accession>
<proteinExistence type="predicted"/>
<evidence type="ECO:0000313" key="1">
    <source>
        <dbReference type="EMBL" id="QIB67113.1"/>
    </source>
</evidence>
<dbReference type="AlphaFoldDB" id="A0A6C0U5L0"/>
<reference evidence="1 2" key="1">
    <citation type="submission" date="2020-02" db="EMBL/GenBank/DDBJ databases">
        <title>Genome sequencing for Kineobactrum sp. M2.</title>
        <authorList>
            <person name="Park S.-J."/>
        </authorList>
    </citation>
    <scope>NUCLEOTIDE SEQUENCE [LARGE SCALE GENOMIC DNA]</scope>
    <source>
        <strain evidence="1 2">M2</strain>
    </source>
</reference>
<dbReference type="Proteomes" id="UP000477680">
    <property type="component" value="Chromosome"/>
</dbReference>
<organism evidence="1 2">
    <name type="scientific">Kineobactrum salinum</name>
    <dbReference type="NCBI Taxonomy" id="2708301"/>
    <lineage>
        <taxon>Bacteria</taxon>
        <taxon>Pseudomonadati</taxon>
        <taxon>Pseudomonadota</taxon>
        <taxon>Gammaproteobacteria</taxon>
        <taxon>Cellvibrionales</taxon>
        <taxon>Halieaceae</taxon>
        <taxon>Kineobactrum</taxon>
    </lineage>
</organism>
<gene>
    <name evidence="1" type="ORF">G3T16_18645</name>
</gene>
<dbReference type="EMBL" id="CP048711">
    <property type="protein sequence ID" value="QIB67113.1"/>
    <property type="molecule type" value="Genomic_DNA"/>
</dbReference>
<dbReference type="KEGG" id="kim:G3T16_18645"/>
<sequence length="145" mass="16380">MAEAALKIVEENPYEKRTIADLILQRKKHDEERAAASRQERQSKAQIALIDEVLLAFHETSPEVAILQEGGTRIGFTEETIFNASGEVKQAFSEWVRETGNMHLITWHINNAAAREHLALYGELPHAEPFKKTKVSMTTAKAKKK</sequence>
<evidence type="ECO:0000313" key="2">
    <source>
        <dbReference type="Proteomes" id="UP000477680"/>
    </source>
</evidence>